<evidence type="ECO:0000256" key="1">
    <source>
        <dbReference type="SAM" id="Phobius"/>
    </source>
</evidence>
<dbReference type="FunCoup" id="A0A2K1JEM4">
    <property type="interactions" value="538"/>
</dbReference>
<dbReference type="FunFam" id="1.10.10.10:FF:000534">
    <property type="entry name" value="Metallo-hydrolase/oxidoreductase superfamily protein"/>
    <property type="match status" value="1"/>
</dbReference>
<dbReference type="Gramene" id="Pp3c15_25940V3.3">
    <property type="protein sequence ID" value="Pp3c15_25940V3.3"/>
    <property type="gene ID" value="Pp3c15_25940"/>
</dbReference>
<dbReference type="Pfam" id="PF00753">
    <property type="entry name" value="Lactamase_B"/>
    <property type="match status" value="1"/>
</dbReference>
<dbReference type="STRING" id="3218.A0A2K1JEM4"/>
<dbReference type="PANTHER" id="PTHR23131">
    <property type="entry name" value="ENDORIBONUCLEASE LACTB2"/>
    <property type="match status" value="1"/>
</dbReference>
<dbReference type="EnsemblPlants" id="Pp3c15_25940V3.3">
    <property type="protein sequence ID" value="Pp3c15_25940V3.3"/>
    <property type="gene ID" value="Pp3c15_25940"/>
</dbReference>
<reference evidence="3 5" key="1">
    <citation type="journal article" date="2008" name="Science">
        <title>The Physcomitrella genome reveals evolutionary insights into the conquest of land by plants.</title>
        <authorList>
            <person name="Rensing S."/>
            <person name="Lang D."/>
            <person name="Zimmer A."/>
            <person name="Terry A."/>
            <person name="Salamov A."/>
            <person name="Shapiro H."/>
            <person name="Nishiyama T."/>
            <person name="Perroud P.-F."/>
            <person name="Lindquist E."/>
            <person name="Kamisugi Y."/>
            <person name="Tanahashi T."/>
            <person name="Sakakibara K."/>
            <person name="Fujita T."/>
            <person name="Oishi K."/>
            <person name="Shin-I T."/>
            <person name="Kuroki Y."/>
            <person name="Toyoda A."/>
            <person name="Suzuki Y."/>
            <person name="Hashimoto A."/>
            <person name="Yamaguchi K."/>
            <person name="Sugano A."/>
            <person name="Kohara Y."/>
            <person name="Fujiyama A."/>
            <person name="Anterola A."/>
            <person name="Aoki S."/>
            <person name="Ashton N."/>
            <person name="Barbazuk W.B."/>
            <person name="Barker E."/>
            <person name="Bennetzen J."/>
            <person name="Bezanilla M."/>
            <person name="Blankenship R."/>
            <person name="Cho S.H."/>
            <person name="Dutcher S."/>
            <person name="Estelle M."/>
            <person name="Fawcett J.A."/>
            <person name="Gundlach H."/>
            <person name="Hanada K."/>
            <person name="Heyl A."/>
            <person name="Hicks K.A."/>
            <person name="Hugh J."/>
            <person name="Lohr M."/>
            <person name="Mayer K."/>
            <person name="Melkozernov A."/>
            <person name="Murata T."/>
            <person name="Nelson D."/>
            <person name="Pils B."/>
            <person name="Prigge M."/>
            <person name="Reiss B."/>
            <person name="Renner T."/>
            <person name="Rombauts S."/>
            <person name="Rushton P."/>
            <person name="Sanderfoot A."/>
            <person name="Schween G."/>
            <person name="Shiu S.-H."/>
            <person name="Stueber K."/>
            <person name="Theodoulou F.L."/>
            <person name="Tu H."/>
            <person name="Van de Peer Y."/>
            <person name="Verrier P.J."/>
            <person name="Waters E."/>
            <person name="Wood A."/>
            <person name="Yang L."/>
            <person name="Cove D."/>
            <person name="Cuming A."/>
            <person name="Hasebe M."/>
            <person name="Lucas S."/>
            <person name="Mishler D.B."/>
            <person name="Reski R."/>
            <person name="Grigoriev I."/>
            <person name="Quatrano R.S."/>
            <person name="Boore J.L."/>
        </authorList>
    </citation>
    <scope>NUCLEOTIDE SEQUENCE [LARGE SCALE GENOMIC DNA]</scope>
    <source>
        <strain evidence="4 5">cv. Gransden 2004</strain>
    </source>
</reference>
<dbReference type="Proteomes" id="UP000006727">
    <property type="component" value="Chromosome 15"/>
</dbReference>
<evidence type="ECO:0000313" key="4">
    <source>
        <dbReference type="EnsemblPlants" id="Pp3c15_25940V3.1"/>
    </source>
</evidence>
<keyword evidence="1" id="KW-0812">Transmembrane</keyword>
<dbReference type="InterPro" id="IPR001279">
    <property type="entry name" value="Metallo-B-lactamas"/>
</dbReference>
<evidence type="ECO:0000259" key="2">
    <source>
        <dbReference type="SMART" id="SM00849"/>
    </source>
</evidence>
<accession>A0A2K1JEM4</accession>
<dbReference type="OrthoDB" id="17458at2759"/>
<dbReference type="Gene3D" id="1.10.10.10">
    <property type="entry name" value="Winged helix-like DNA-binding domain superfamily/Winged helix DNA-binding domain"/>
    <property type="match status" value="1"/>
</dbReference>
<evidence type="ECO:0000313" key="5">
    <source>
        <dbReference type="Proteomes" id="UP000006727"/>
    </source>
</evidence>
<feature type="transmembrane region" description="Helical" evidence="1">
    <location>
        <begin position="550"/>
        <end position="575"/>
    </location>
</feature>
<sequence>MSVVVGIFPPLPAFGVAAAAPLQLPFSILFSPPSFSHPPSPMASAPTHFRLALLVKDAQPSELFQLFLTRQPSPPSASPPHPLLDVDVWDLPSTPLASLLRGKHPPHNDDPRLFKAISNVTYNLECLGLKGFDVCAAVAQIQARIFPTGGPCKSWRYWKYIEEPEFGPNPPIHTIVFLTETFTDEACFAADGEWIDPHMAYSMLVNADSKQKRIGTLAMFAFSSHFPSGLSFKYNLSIHGQEYPPGVFVAPMDSATLSPFSKTNLVVMAPTAPLHHPVDTTVAVACGDALICDPGCYPSAAHAQLAKIVNELPKKLLIFVTHHHHDHVEGLPTVKQNNPRAIIIAHEKTLQRMGKDYGLDCIAVDGGSKLVISGQELEIISAPGHTDGHLGLFHRATGTLLVGDHCVGHGSSVLDSNSGGNMEDYLTTCKRFIELAPKVIIPAHGYPTLWPLHMLQNYIRHREAREAKVLCAIQRGARTAYQVVSQAYQDTPPAYWPAALMNVKLHLNHLKIISQIPSDFNMDEFDRSSKAPFILRCLPAAASHMLQKPLLSIMGTSLAGSLSVIVVVGAVACLWTKKK</sequence>
<dbReference type="Gramene" id="Pp3c15_25940V3.1">
    <property type="protein sequence ID" value="Pp3c15_25940V3.1"/>
    <property type="gene ID" value="Pp3c15_25940"/>
</dbReference>
<dbReference type="EnsemblPlants" id="Pp3c15_25940V3.1">
    <property type="protein sequence ID" value="Pp3c15_25940V3.1"/>
    <property type="gene ID" value="Pp3c15_25940"/>
</dbReference>
<dbReference type="InterPro" id="IPR050662">
    <property type="entry name" value="Sec-metab_biosynth-thioest"/>
</dbReference>
<feature type="domain" description="Metallo-beta-lactamase" evidence="2">
    <location>
        <begin position="277"/>
        <end position="444"/>
    </location>
</feature>
<dbReference type="Pfam" id="PF17778">
    <property type="entry name" value="WHD_BLACT"/>
    <property type="match status" value="1"/>
</dbReference>
<keyword evidence="1" id="KW-0472">Membrane</keyword>
<dbReference type="PANTHER" id="PTHR23131:SF0">
    <property type="entry name" value="ENDORIBONUCLEASE LACTB2"/>
    <property type="match status" value="1"/>
</dbReference>
<gene>
    <name evidence="4" type="primary">LOC112292676</name>
    <name evidence="3" type="ORF">PHYPA_020239</name>
</gene>
<evidence type="ECO:0000313" key="3">
    <source>
        <dbReference type="EMBL" id="PNR39959.1"/>
    </source>
</evidence>
<keyword evidence="1" id="KW-1133">Transmembrane helix</keyword>
<dbReference type="SMART" id="SM00849">
    <property type="entry name" value="Lactamase_B"/>
    <property type="match status" value="1"/>
</dbReference>
<proteinExistence type="predicted"/>
<dbReference type="AlphaFoldDB" id="A0A2K1JEM4"/>
<dbReference type="InterPro" id="IPR036388">
    <property type="entry name" value="WH-like_DNA-bd_sf"/>
</dbReference>
<dbReference type="GeneID" id="112292676"/>
<dbReference type="PaxDb" id="3218-PP1S253_48V6.1"/>
<organism evidence="3">
    <name type="scientific">Physcomitrium patens</name>
    <name type="common">Spreading-leaved earth moss</name>
    <name type="synonym">Physcomitrella patens</name>
    <dbReference type="NCBI Taxonomy" id="3218"/>
    <lineage>
        <taxon>Eukaryota</taxon>
        <taxon>Viridiplantae</taxon>
        <taxon>Streptophyta</taxon>
        <taxon>Embryophyta</taxon>
        <taxon>Bryophyta</taxon>
        <taxon>Bryophytina</taxon>
        <taxon>Bryopsida</taxon>
        <taxon>Funariidae</taxon>
        <taxon>Funariales</taxon>
        <taxon>Funariaceae</taxon>
        <taxon>Physcomitrium</taxon>
    </lineage>
</organism>
<reference evidence="4" key="3">
    <citation type="submission" date="2020-12" db="UniProtKB">
        <authorList>
            <consortium name="EnsemblPlants"/>
        </authorList>
    </citation>
    <scope>IDENTIFICATION</scope>
</reference>
<dbReference type="EMBL" id="ABEU02000015">
    <property type="protein sequence ID" value="PNR39959.1"/>
    <property type="molecule type" value="Genomic_DNA"/>
</dbReference>
<dbReference type="RefSeq" id="XP_024397180.1">
    <property type="nucleotide sequence ID" value="XM_024541412.2"/>
</dbReference>
<dbReference type="InterPro" id="IPR041516">
    <property type="entry name" value="LACTB2_WH"/>
</dbReference>
<dbReference type="KEGG" id="ppp:112292676"/>
<protein>
    <recommendedName>
        <fullName evidence="2">Metallo-beta-lactamase domain-containing protein</fullName>
    </recommendedName>
</protein>
<dbReference type="SUPFAM" id="SSF56281">
    <property type="entry name" value="Metallo-hydrolase/oxidoreductase"/>
    <property type="match status" value="1"/>
</dbReference>
<dbReference type="InterPro" id="IPR036866">
    <property type="entry name" value="RibonucZ/Hydroxyglut_hydro"/>
</dbReference>
<reference evidence="3 5" key="2">
    <citation type="journal article" date="2018" name="Plant J.">
        <title>The Physcomitrella patens chromosome-scale assembly reveals moss genome structure and evolution.</title>
        <authorList>
            <person name="Lang D."/>
            <person name="Ullrich K.K."/>
            <person name="Murat F."/>
            <person name="Fuchs J."/>
            <person name="Jenkins J."/>
            <person name="Haas F.B."/>
            <person name="Piednoel M."/>
            <person name="Gundlach H."/>
            <person name="Van Bel M."/>
            <person name="Meyberg R."/>
            <person name="Vives C."/>
            <person name="Morata J."/>
            <person name="Symeonidi A."/>
            <person name="Hiss M."/>
            <person name="Muchero W."/>
            <person name="Kamisugi Y."/>
            <person name="Saleh O."/>
            <person name="Blanc G."/>
            <person name="Decker E.L."/>
            <person name="van Gessel N."/>
            <person name="Grimwood J."/>
            <person name="Hayes R.D."/>
            <person name="Graham S.W."/>
            <person name="Gunter L.E."/>
            <person name="McDaniel S.F."/>
            <person name="Hoernstein S.N.W."/>
            <person name="Larsson A."/>
            <person name="Li F.W."/>
            <person name="Perroud P.F."/>
            <person name="Phillips J."/>
            <person name="Ranjan P."/>
            <person name="Rokshar D.S."/>
            <person name="Rothfels C.J."/>
            <person name="Schneider L."/>
            <person name="Shu S."/>
            <person name="Stevenson D.W."/>
            <person name="Thummler F."/>
            <person name="Tillich M."/>
            <person name="Villarreal Aguilar J.C."/>
            <person name="Widiez T."/>
            <person name="Wong G.K."/>
            <person name="Wymore A."/>
            <person name="Zhang Y."/>
            <person name="Zimmer A.D."/>
            <person name="Quatrano R.S."/>
            <person name="Mayer K.F.X."/>
            <person name="Goodstein D."/>
            <person name="Casacuberta J.M."/>
            <person name="Vandepoele K."/>
            <person name="Reski R."/>
            <person name="Cuming A.C."/>
            <person name="Tuskan G.A."/>
            <person name="Maumus F."/>
            <person name="Salse J."/>
            <person name="Schmutz J."/>
            <person name="Rensing S.A."/>
        </authorList>
    </citation>
    <scope>NUCLEOTIDE SEQUENCE [LARGE SCALE GENOMIC DNA]</scope>
    <source>
        <strain evidence="4 5">cv. Gransden 2004</strain>
    </source>
</reference>
<name>A0A2K1JEM4_PHYPA</name>
<keyword evidence="5" id="KW-1185">Reference proteome</keyword>
<dbReference type="Gene3D" id="3.60.15.10">
    <property type="entry name" value="Ribonuclease Z/Hydroxyacylglutathione hydrolase-like"/>
    <property type="match status" value="1"/>
</dbReference>